<comment type="function">
    <text evidence="12">Fluoride-specific ion channel. Important for reducing fluoride concentration in the cell, thus reducing its toxicity.</text>
</comment>
<keyword evidence="6 12" id="KW-0915">Sodium</keyword>
<evidence type="ECO:0000256" key="4">
    <source>
        <dbReference type="ARBA" id="ARBA00022692"/>
    </source>
</evidence>
<dbReference type="PANTHER" id="PTHR28259">
    <property type="entry name" value="FLUORIDE EXPORT PROTEIN 1-RELATED"/>
    <property type="match status" value="1"/>
</dbReference>
<organism evidence="13 14">
    <name type="scientific">Halomonas tibetensis</name>
    <dbReference type="NCBI Taxonomy" id="2259590"/>
    <lineage>
        <taxon>Bacteria</taxon>
        <taxon>Pseudomonadati</taxon>
        <taxon>Pseudomonadota</taxon>
        <taxon>Gammaproteobacteria</taxon>
        <taxon>Oceanospirillales</taxon>
        <taxon>Halomonadaceae</taxon>
        <taxon>Halomonas</taxon>
    </lineage>
</organism>
<feature type="transmembrane region" description="Helical" evidence="12">
    <location>
        <begin position="100"/>
        <end position="123"/>
    </location>
</feature>
<evidence type="ECO:0000256" key="11">
    <source>
        <dbReference type="ARBA" id="ARBA00035585"/>
    </source>
</evidence>
<dbReference type="HAMAP" id="MF_00454">
    <property type="entry name" value="FluC"/>
    <property type="match status" value="1"/>
</dbReference>
<name>A0ABV7B5A0_9GAMM</name>
<sequence length="127" mass="12580">MAVSLLLVAAGGGLGGMLRVAVGNAVSRRLGVAFPWGTLAVNLSGSLMIGLLAGLLGPPLPGEVGSAWSLLAIGLLGGYTTVSTFSLQTLTLWQEGRPRMALANVLATLVPGLCAVAAGAWLAGGLT</sequence>
<protein>
    <recommendedName>
        <fullName evidence="12">Fluoride-specific ion channel FluC</fullName>
    </recommendedName>
</protein>
<dbReference type="NCBIfam" id="TIGR00494">
    <property type="entry name" value="crcB"/>
    <property type="match status" value="1"/>
</dbReference>
<keyword evidence="2 12" id="KW-1003">Cell membrane</keyword>
<evidence type="ECO:0000256" key="6">
    <source>
        <dbReference type="ARBA" id="ARBA00023053"/>
    </source>
</evidence>
<dbReference type="InterPro" id="IPR003691">
    <property type="entry name" value="FluC"/>
</dbReference>
<dbReference type="RefSeq" id="WP_379756368.1">
    <property type="nucleotide sequence ID" value="NZ_JBHRSQ010000009.1"/>
</dbReference>
<evidence type="ECO:0000313" key="13">
    <source>
        <dbReference type="EMBL" id="MFC2991644.1"/>
    </source>
</evidence>
<keyword evidence="5 12" id="KW-1133">Transmembrane helix</keyword>
<feature type="transmembrane region" description="Helical" evidence="12">
    <location>
        <begin position="68"/>
        <end position="88"/>
    </location>
</feature>
<keyword evidence="14" id="KW-1185">Reference proteome</keyword>
<comment type="caution">
    <text evidence="13">The sequence shown here is derived from an EMBL/GenBank/DDBJ whole genome shotgun (WGS) entry which is preliminary data.</text>
</comment>
<comment type="activity regulation">
    <text evidence="12">Na(+) is not transported, but it plays an essential structural role and its presence is essential for fluoride channel function.</text>
</comment>
<evidence type="ECO:0000256" key="10">
    <source>
        <dbReference type="ARBA" id="ARBA00035120"/>
    </source>
</evidence>
<gene>
    <name evidence="12 13" type="primary">crcB</name>
    <name evidence="12" type="synonym">fluC</name>
    <name evidence="13" type="ORF">ACFODV_06325</name>
</gene>
<evidence type="ECO:0000313" key="14">
    <source>
        <dbReference type="Proteomes" id="UP001595386"/>
    </source>
</evidence>
<reference evidence="14" key="1">
    <citation type="journal article" date="2019" name="Int. J. Syst. Evol. Microbiol.">
        <title>The Global Catalogue of Microorganisms (GCM) 10K type strain sequencing project: providing services to taxonomists for standard genome sequencing and annotation.</title>
        <authorList>
            <consortium name="The Broad Institute Genomics Platform"/>
            <consortium name="The Broad Institute Genome Sequencing Center for Infectious Disease"/>
            <person name="Wu L."/>
            <person name="Ma J."/>
        </authorList>
    </citation>
    <scope>NUCLEOTIDE SEQUENCE [LARGE SCALE GENOMIC DNA]</scope>
    <source>
        <strain evidence="14">KCTC 52660</strain>
    </source>
</reference>
<keyword evidence="4 12" id="KW-0812">Transmembrane</keyword>
<proteinExistence type="inferred from homology"/>
<feature type="binding site" evidence="12">
    <location>
        <position position="80"/>
    </location>
    <ligand>
        <name>Na(+)</name>
        <dbReference type="ChEBI" id="CHEBI:29101"/>
        <note>structural</note>
    </ligand>
</feature>
<evidence type="ECO:0000256" key="2">
    <source>
        <dbReference type="ARBA" id="ARBA00022475"/>
    </source>
</evidence>
<feature type="binding site" evidence="12">
    <location>
        <position position="77"/>
    </location>
    <ligand>
        <name>Na(+)</name>
        <dbReference type="ChEBI" id="CHEBI:29101"/>
        <note>structural</note>
    </ligand>
</feature>
<keyword evidence="8 12" id="KW-0472">Membrane</keyword>
<keyword evidence="9 12" id="KW-0407">Ion channel</keyword>
<evidence type="ECO:0000256" key="12">
    <source>
        <dbReference type="HAMAP-Rule" id="MF_00454"/>
    </source>
</evidence>
<comment type="subcellular location">
    <subcellularLocation>
        <location evidence="1 12">Cell membrane</location>
        <topology evidence="1 12">Multi-pass membrane protein</topology>
    </subcellularLocation>
</comment>
<evidence type="ECO:0000256" key="5">
    <source>
        <dbReference type="ARBA" id="ARBA00022989"/>
    </source>
</evidence>
<evidence type="ECO:0000256" key="7">
    <source>
        <dbReference type="ARBA" id="ARBA00023065"/>
    </source>
</evidence>
<keyword evidence="7 12" id="KW-0406">Ion transport</keyword>
<dbReference type="Pfam" id="PF02537">
    <property type="entry name" value="CRCB"/>
    <property type="match status" value="1"/>
</dbReference>
<evidence type="ECO:0000256" key="8">
    <source>
        <dbReference type="ARBA" id="ARBA00023136"/>
    </source>
</evidence>
<evidence type="ECO:0000256" key="3">
    <source>
        <dbReference type="ARBA" id="ARBA00022519"/>
    </source>
</evidence>
<dbReference type="Proteomes" id="UP001595386">
    <property type="component" value="Unassembled WGS sequence"/>
</dbReference>
<dbReference type="EMBL" id="JBHRSQ010000009">
    <property type="protein sequence ID" value="MFC2991644.1"/>
    <property type="molecule type" value="Genomic_DNA"/>
</dbReference>
<comment type="similarity">
    <text evidence="10 12">Belongs to the fluoride channel Fluc/FEX (TC 1.A.43) family.</text>
</comment>
<feature type="transmembrane region" description="Helical" evidence="12">
    <location>
        <begin position="33"/>
        <end position="56"/>
    </location>
</feature>
<comment type="catalytic activity">
    <reaction evidence="11">
        <text>fluoride(in) = fluoride(out)</text>
        <dbReference type="Rhea" id="RHEA:76159"/>
        <dbReference type="ChEBI" id="CHEBI:17051"/>
    </reaction>
    <physiologicalReaction direction="left-to-right" evidence="11">
        <dbReference type="Rhea" id="RHEA:76160"/>
    </physiologicalReaction>
</comment>
<evidence type="ECO:0000256" key="1">
    <source>
        <dbReference type="ARBA" id="ARBA00004651"/>
    </source>
</evidence>
<dbReference type="PANTHER" id="PTHR28259:SF1">
    <property type="entry name" value="FLUORIDE EXPORT PROTEIN 1-RELATED"/>
    <property type="match status" value="1"/>
</dbReference>
<evidence type="ECO:0000256" key="9">
    <source>
        <dbReference type="ARBA" id="ARBA00023303"/>
    </source>
</evidence>
<accession>A0ABV7B5A0</accession>
<keyword evidence="12" id="KW-0813">Transport</keyword>
<keyword evidence="3" id="KW-0997">Cell inner membrane</keyword>
<keyword evidence="12" id="KW-0479">Metal-binding</keyword>